<dbReference type="InterPro" id="IPR008979">
    <property type="entry name" value="Galactose-bd-like_sf"/>
</dbReference>
<dbReference type="OrthoDB" id="5381604at2"/>
<comment type="caution">
    <text evidence="6">The sequence shown here is derived from an EMBL/GenBank/DDBJ whole genome shotgun (WGS) entry which is preliminary data.</text>
</comment>
<dbReference type="RefSeq" id="WP_133607459.1">
    <property type="nucleotide sequence ID" value="NZ_SNZC01000001.1"/>
</dbReference>
<evidence type="ECO:0000256" key="3">
    <source>
        <dbReference type="SAM" id="SignalP"/>
    </source>
</evidence>
<dbReference type="InterPro" id="IPR003305">
    <property type="entry name" value="CenC_carb-bd"/>
</dbReference>
<feature type="chain" id="PRO_5022942105" evidence="3">
    <location>
        <begin position="24"/>
        <end position="452"/>
    </location>
</feature>
<keyword evidence="1 3" id="KW-0732">Signal</keyword>
<dbReference type="Proteomes" id="UP000315312">
    <property type="component" value="Unassembled WGS sequence"/>
</dbReference>
<gene>
    <name evidence="6" type="ORF">IP97_01234</name>
</gene>
<evidence type="ECO:0000313" key="7">
    <source>
        <dbReference type="Proteomes" id="UP000315312"/>
    </source>
</evidence>
<evidence type="ECO:0000313" key="6">
    <source>
        <dbReference type="EMBL" id="TWH95556.1"/>
    </source>
</evidence>
<evidence type="ECO:0000259" key="5">
    <source>
        <dbReference type="Pfam" id="PF18962"/>
    </source>
</evidence>
<dbReference type="GO" id="GO:0016798">
    <property type="term" value="F:hydrolase activity, acting on glycosyl bonds"/>
    <property type="evidence" value="ECO:0007669"/>
    <property type="project" value="InterPro"/>
</dbReference>
<protein>
    <submittedName>
        <fullName evidence="6">Endoglucanase</fullName>
    </submittedName>
</protein>
<feature type="signal peptide" evidence="3">
    <location>
        <begin position="1"/>
        <end position="23"/>
    </location>
</feature>
<dbReference type="Gene3D" id="2.60.120.430">
    <property type="entry name" value="Galactose-binding lectin"/>
    <property type="match status" value="1"/>
</dbReference>
<feature type="domain" description="Secretion system C-terminal sorting" evidence="5">
    <location>
        <begin position="382"/>
        <end position="450"/>
    </location>
</feature>
<dbReference type="InterPro" id="IPR026444">
    <property type="entry name" value="Secre_tail"/>
</dbReference>
<evidence type="ECO:0000256" key="2">
    <source>
        <dbReference type="ARBA" id="ARBA00022801"/>
    </source>
</evidence>
<keyword evidence="2" id="KW-0378">Hydrolase</keyword>
<dbReference type="EMBL" id="VLKM01000004">
    <property type="protein sequence ID" value="TWH95556.1"/>
    <property type="molecule type" value="Genomic_DNA"/>
</dbReference>
<reference evidence="6 7" key="1">
    <citation type="journal article" date="2015" name="Stand. Genomic Sci.">
        <title>Genomic Encyclopedia of Bacterial and Archaeal Type Strains, Phase III: the genomes of soil and plant-associated and newly described type strains.</title>
        <authorList>
            <person name="Whitman W.B."/>
            <person name="Woyke T."/>
            <person name="Klenk H.P."/>
            <person name="Zhou Y."/>
            <person name="Lilburn T.G."/>
            <person name="Beck B.J."/>
            <person name="De Vos P."/>
            <person name="Vandamme P."/>
            <person name="Eisen J.A."/>
            <person name="Garrity G."/>
            <person name="Hugenholtz P."/>
            <person name="Kyrpides N.C."/>
        </authorList>
    </citation>
    <scope>NUCLEOTIDE SEQUENCE [LARGE SCALE GENOMIC DNA]</scope>
    <source>
        <strain evidence="6 7">CGMCC 1.6844</strain>
    </source>
</reference>
<dbReference type="Pfam" id="PF18962">
    <property type="entry name" value="Por_Secre_tail"/>
    <property type="match status" value="1"/>
</dbReference>
<evidence type="ECO:0000259" key="4">
    <source>
        <dbReference type="Pfam" id="PF02018"/>
    </source>
</evidence>
<sequence>MKKITFFLSLIFCSLGFSQNLVTNGDFQTGTAAPWYNNAANVVDLGGSNFVNQANVLAAGNPYDVNLSQNINLTSGLTYELTFTAFTDATTATRNIIVGLGQNNAPWAALTSTTSLTATPQTFSYQYTINYGDAVADRVIFDLGAATGFVFIDNVSVVQVVNTCTNGIQDGTETGIDCGGSCAACIPTPTVAATPPPARPTADVVSVYSDAYSNLTVSQWGPDWGPASARINDFPVQSNPTKVIDFAAGKVFAGIDFASVLFDATTFTTLHVDYWIGGTLPVGQVMSIKLSNHNGGMGETSAIEFLPSPLLTNQWVSLDIPLSSFVAASAPANLSRNAIAQIVITAARADNNVPIKIYLDNIYFHKNTVLSSNSFDVSKTKLYPNPTSNLLNIESVGTIQNLVIYNVLGQEVINKEVNGDSITLDVSGLNAGIYVVKAMVDGNVSSTKFIKE</sequence>
<accession>A0A562KJK3</accession>
<proteinExistence type="predicted"/>
<dbReference type="Pfam" id="PF02018">
    <property type="entry name" value="CBM_4_9"/>
    <property type="match status" value="1"/>
</dbReference>
<dbReference type="Gene3D" id="2.60.120.260">
    <property type="entry name" value="Galactose-binding domain-like"/>
    <property type="match status" value="1"/>
</dbReference>
<dbReference type="SUPFAM" id="SSF49785">
    <property type="entry name" value="Galactose-binding domain-like"/>
    <property type="match status" value="2"/>
</dbReference>
<dbReference type="AlphaFoldDB" id="A0A562KJK3"/>
<dbReference type="NCBIfam" id="TIGR04183">
    <property type="entry name" value="Por_Secre_tail"/>
    <property type="match status" value="1"/>
</dbReference>
<feature type="domain" description="CBM-cenC" evidence="4">
    <location>
        <begin position="19"/>
        <end position="143"/>
    </location>
</feature>
<evidence type="ECO:0000256" key="1">
    <source>
        <dbReference type="ARBA" id="ARBA00022729"/>
    </source>
</evidence>
<name>A0A562KJK3_9FLAO</name>
<keyword evidence="7" id="KW-1185">Reference proteome</keyword>
<organism evidence="6 7">
    <name type="scientific">Flavobacterium cheniae</name>
    <dbReference type="NCBI Taxonomy" id="295428"/>
    <lineage>
        <taxon>Bacteria</taxon>
        <taxon>Pseudomonadati</taxon>
        <taxon>Bacteroidota</taxon>
        <taxon>Flavobacteriia</taxon>
        <taxon>Flavobacteriales</taxon>
        <taxon>Flavobacteriaceae</taxon>
        <taxon>Flavobacterium</taxon>
    </lineage>
</organism>